<dbReference type="RefSeq" id="WP_400187023.1">
    <property type="nucleotide sequence ID" value="NZ_JBGORX010000001.1"/>
</dbReference>
<protein>
    <submittedName>
        <fullName evidence="2">RidA family protein</fullName>
    </submittedName>
</protein>
<dbReference type="Pfam" id="PF01042">
    <property type="entry name" value="Ribonuc_L-PSP"/>
    <property type="match status" value="1"/>
</dbReference>
<organism evidence="2 3">
    <name type="scientific">Legionella lytica</name>
    <dbReference type="NCBI Taxonomy" id="96232"/>
    <lineage>
        <taxon>Bacteria</taxon>
        <taxon>Pseudomonadati</taxon>
        <taxon>Pseudomonadota</taxon>
        <taxon>Gammaproteobacteria</taxon>
        <taxon>Legionellales</taxon>
        <taxon>Legionellaceae</taxon>
        <taxon>Legionella</taxon>
    </lineage>
</organism>
<gene>
    <name evidence="2" type="ORF">ACD661_06535</name>
</gene>
<dbReference type="InterPro" id="IPR035959">
    <property type="entry name" value="RutC-like_sf"/>
</dbReference>
<dbReference type="InterPro" id="IPR006175">
    <property type="entry name" value="YjgF/YER057c/UK114"/>
</dbReference>
<dbReference type="Proteomes" id="UP001615550">
    <property type="component" value="Unassembled WGS sequence"/>
</dbReference>
<dbReference type="EMBL" id="JBGORX010000001">
    <property type="protein sequence ID" value="MFJ1268207.1"/>
    <property type="molecule type" value="Genomic_DNA"/>
</dbReference>
<dbReference type="PANTHER" id="PTHR11803">
    <property type="entry name" value="2-IMINOBUTANOATE/2-IMINOPROPANOATE DEAMINASE RIDA"/>
    <property type="match status" value="1"/>
</dbReference>
<keyword evidence="3" id="KW-1185">Reference proteome</keyword>
<comment type="similarity">
    <text evidence="1">Belongs to the RutC family.</text>
</comment>
<reference evidence="2 3" key="1">
    <citation type="submission" date="2024-08" db="EMBL/GenBank/DDBJ databases">
        <title>Draft Genome Sequence of Legionella lytica strain DSB2004, Isolated From a Fire Sprinkler System.</title>
        <authorList>
            <person name="Everhart A.D."/>
            <person name="Kidane D.T."/>
            <person name="Farone A.L."/>
            <person name="Farone M.B."/>
        </authorList>
    </citation>
    <scope>NUCLEOTIDE SEQUENCE [LARGE SCALE GENOMIC DNA]</scope>
    <source>
        <strain evidence="2 3">DSB2004</strain>
    </source>
</reference>
<evidence type="ECO:0000313" key="2">
    <source>
        <dbReference type="EMBL" id="MFJ1268207.1"/>
    </source>
</evidence>
<dbReference type="Gene3D" id="3.30.1330.40">
    <property type="entry name" value="RutC-like"/>
    <property type="match status" value="1"/>
</dbReference>
<dbReference type="SUPFAM" id="SSF55298">
    <property type="entry name" value="YjgF-like"/>
    <property type="match status" value="1"/>
</dbReference>
<sequence length="126" mass="13360">MQPVHTQSAPEAIGTYSQAIQCGNTVYLSGQIPLDPKTMQICSEDISEQITQVLENLSAVCDAAGGSLANIAKLNVYLTDLSHFPLINEAMGRYFVEPYPARAAIGVAALPRGAQVEMDGVLVLPA</sequence>
<name>A0ABW8D686_9GAMM</name>
<proteinExistence type="inferred from homology"/>
<accession>A0ABW8D686</accession>
<dbReference type="InterPro" id="IPR006056">
    <property type="entry name" value="RidA"/>
</dbReference>
<dbReference type="PROSITE" id="PS01094">
    <property type="entry name" value="UPF0076"/>
    <property type="match status" value="1"/>
</dbReference>
<dbReference type="InterPro" id="IPR019897">
    <property type="entry name" value="RidA_CS"/>
</dbReference>
<dbReference type="CDD" id="cd00448">
    <property type="entry name" value="YjgF_YER057c_UK114_family"/>
    <property type="match status" value="1"/>
</dbReference>
<evidence type="ECO:0000256" key="1">
    <source>
        <dbReference type="ARBA" id="ARBA00010552"/>
    </source>
</evidence>
<comment type="caution">
    <text evidence="2">The sequence shown here is derived from an EMBL/GenBank/DDBJ whole genome shotgun (WGS) entry which is preliminary data.</text>
</comment>
<dbReference type="NCBIfam" id="TIGR00004">
    <property type="entry name" value="Rid family detoxifying hydrolase"/>
    <property type="match status" value="1"/>
</dbReference>
<dbReference type="PANTHER" id="PTHR11803:SF39">
    <property type="entry name" value="2-IMINOBUTANOATE_2-IMINOPROPANOATE DEAMINASE"/>
    <property type="match status" value="1"/>
</dbReference>
<evidence type="ECO:0000313" key="3">
    <source>
        <dbReference type="Proteomes" id="UP001615550"/>
    </source>
</evidence>